<name>A0A3P3VWX6_9MICO</name>
<dbReference type="Pfam" id="PF03807">
    <property type="entry name" value="F420_oxidored"/>
    <property type="match status" value="1"/>
</dbReference>
<evidence type="ECO:0000256" key="1">
    <source>
        <dbReference type="ARBA" id="ARBA00023002"/>
    </source>
</evidence>
<keyword evidence="4" id="KW-1185">Reference proteome</keyword>
<gene>
    <name evidence="3" type="ORF">EG850_07450</name>
</gene>
<reference evidence="3 4" key="1">
    <citation type="submission" date="2018-11" db="EMBL/GenBank/DDBJ databases">
        <title>YIM 102482-1 draft genome.</title>
        <authorList>
            <person name="Li G."/>
            <person name="Jiang Y."/>
        </authorList>
    </citation>
    <scope>NUCLEOTIDE SEQUENCE [LARGE SCALE GENOMIC DNA]</scope>
    <source>
        <strain evidence="3 4">YIM 102482-1</strain>
    </source>
</reference>
<dbReference type="InterPro" id="IPR051267">
    <property type="entry name" value="STEAP_metalloreductase"/>
</dbReference>
<dbReference type="Gene3D" id="3.40.50.720">
    <property type="entry name" value="NAD(P)-binding Rossmann-like Domain"/>
    <property type="match status" value="1"/>
</dbReference>
<dbReference type="RefSeq" id="WP_124972096.1">
    <property type="nucleotide sequence ID" value="NZ_RQVS01000007.1"/>
</dbReference>
<keyword evidence="1" id="KW-0560">Oxidoreductase</keyword>
<sequence length="215" mass="22402">MTEQQPRTIGIFGPGRVGTAIARAAMAKGDTVFITGTQDPVTQQMLLDFVAPGAIAASPEEVAAADLIVVAVPLPKFRAVSPELLRGKVVVDAMNYWSGTDGNLADFDDTELSSSEVVAEHFAGAHVVKTFNHVGYRDLDPAVIARRETPVGLGVAGDDADAVAAVTEFVERLGFAAVPFDSLAAGRAFEPSGPIFGGLLAADELRARLAGVTVR</sequence>
<dbReference type="GO" id="GO:0016491">
    <property type="term" value="F:oxidoreductase activity"/>
    <property type="evidence" value="ECO:0007669"/>
    <property type="project" value="UniProtKB-KW"/>
</dbReference>
<protein>
    <submittedName>
        <fullName evidence="3">NADP oxidoreductase</fullName>
    </submittedName>
</protein>
<evidence type="ECO:0000313" key="4">
    <source>
        <dbReference type="Proteomes" id="UP000274391"/>
    </source>
</evidence>
<proteinExistence type="predicted"/>
<dbReference type="InterPro" id="IPR028939">
    <property type="entry name" value="P5C_Rdtase_cat_N"/>
</dbReference>
<dbReference type="PANTHER" id="PTHR14239:SF10">
    <property type="entry name" value="REDUCTASE"/>
    <property type="match status" value="1"/>
</dbReference>
<feature type="domain" description="Pyrroline-5-carboxylate reductase catalytic N-terminal" evidence="2">
    <location>
        <begin position="8"/>
        <end position="96"/>
    </location>
</feature>
<dbReference type="SUPFAM" id="SSF51735">
    <property type="entry name" value="NAD(P)-binding Rossmann-fold domains"/>
    <property type="match status" value="1"/>
</dbReference>
<accession>A0A3P3VWX6</accession>
<evidence type="ECO:0000313" key="3">
    <source>
        <dbReference type="EMBL" id="RRJ86847.1"/>
    </source>
</evidence>
<evidence type="ECO:0000259" key="2">
    <source>
        <dbReference type="Pfam" id="PF03807"/>
    </source>
</evidence>
<dbReference type="PANTHER" id="PTHR14239">
    <property type="entry name" value="DUDULIN-RELATED"/>
    <property type="match status" value="1"/>
</dbReference>
<dbReference type="OrthoDB" id="1523398at2"/>
<dbReference type="InterPro" id="IPR036291">
    <property type="entry name" value="NAD(P)-bd_dom_sf"/>
</dbReference>
<dbReference type="EMBL" id="RQVS01000007">
    <property type="protein sequence ID" value="RRJ86847.1"/>
    <property type="molecule type" value="Genomic_DNA"/>
</dbReference>
<dbReference type="Proteomes" id="UP000274391">
    <property type="component" value="Unassembled WGS sequence"/>
</dbReference>
<organism evidence="3 4">
    <name type="scientific">Gulosibacter macacae</name>
    <dbReference type="NCBI Taxonomy" id="2488791"/>
    <lineage>
        <taxon>Bacteria</taxon>
        <taxon>Bacillati</taxon>
        <taxon>Actinomycetota</taxon>
        <taxon>Actinomycetes</taxon>
        <taxon>Micrococcales</taxon>
        <taxon>Microbacteriaceae</taxon>
        <taxon>Gulosibacter</taxon>
    </lineage>
</organism>
<dbReference type="AlphaFoldDB" id="A0A3P3VWX6"/>
<comment type="caution">
    <text evidence="3">The sequence shown here is derived from an EMBL/GenBank/DDBJ whole genome shotgun (WGS) entry which is preliminary data.</text>
</comment>